<evidence type="ECO:0000256" key="1">
    <source>
        <dbReference type="ARBA" id="ARBA00001049"/>
    </source>
</evidence>
<comment type="catalytic activity">
    <reaction evidence="5 8">
        <text>an N-terminal (5-L-glutamyl)-[peptide] + an alpha-amino acid = 5-L-glutamyl amino acid + an N-terminal L-alpha-aminoacyl-[peptide]</text>
        <dbReference type="Rhea" id="RHEA:23904"/>
        <dbReference type="Rhea" id="RHEA-COMP:9780"/>
        <dbReference type="Rhea" id="RHEA-COMP:9795"/>
        <dbReference type="ChEBI" id="CHEBI:77644"/>
        <dbReference type="ChEBI" id="CHEBI:78597"/>
        <dbReference type="ChEBI" id="CHEBI:78599"/>
        <dbReference type="ChEBI" id="CHEBI:78608"/>
        <dbReference type="EC" id="2.3.2.2"/>
    </reaction>
</comment>
<proteinExistence type="inferred from homology"/>
<dbReference type="OrthoDB" id="1081007at2759"/>
<evidence type="ECO:0000256" key="7">
    <source>
        <dbReference type="PIRSR" id="PIRSR600101-2"/>
    </source>
</evidence>
<dbReference type="FunCoup" id="A7TPD9">
    <property type="interactions" value="192"/>
</dbReference>
<dbReference type="InterPro" id="IPR029055">
    <property type="entry name" value="Ntn_hydrolases_N"/>
</dbReference>
<sequence>MPLKKNYTRRSLNRSFLIMVPVVILLTLFKLHSVFASILALEDPLFLADLVKDPELFVKHISGGNDHNIDIGDLNRSPTLTPDQKLLKKGFHGAISSDLELCNNLTVNSVLKKFPQANAADASVTLGLCIGMVNFFNSGIGGGGYAVFSGKNESDHLFVDFREKAPINAHKDMFENCTMCSKVGGLAIAVPGELMGLYHLFESRGSGNVTWYDLVEPVATLGYKGWEVEETLAFALRFYEPIFLKLSSTWEFVLNENKTGVKRRGDWISRPIFANLLMELAHNGSVAPFYDPNHWMAKSMVNTIQNNGGIISLQDFESYNINSSLPLSMKIRKGFMNAPNNDLTILTSSGSSSGAALLSALSIMDNYPSVKGGDYGTETTFELVEAMKWMASARSRLGDYNGPDLPPRIKEVLDQSWTSNAINNIRINSTDHGYKTLENWTLYNPAYEMNEPHGTAHFSIVDHHNNAVSLTTTINLLFGSLVYDKNTGVIFNNEMDDFSQNHRSNSFSLAASKYNFPEPGKRPLSSTSPSIILNEIGFPDLIVGASGGSRITTSTLQTIIRTYWYNMPLLEAIAYPRVHHQLLPYQLELESFNLVGRETVKQLENMGHDVVEEIPKSVVNAIRFVEGEWHAVSDFWRKRGISIAY</sequence>
<dbReference type="InterPro" id="IPR043137">
    <property type="entry name" value="GGT_ssub_C"/>
</dbReference>
<dbReference type="UniPathway" id="UPA00204"/>
<organism evidence="10">
    <name type="scientific">Vanderwaltozyma polyspora (strain ATCC 22028 / DSM 70294 / BCRC 21397 / CBS 2163 / NBRC 10782 / NRRL Y-8283 / UCD 57-17)</name>
    <name type="common">Kluyveromyces polysporus</name>
    <dbReference type="NCBI Taxonomy" id="436907"/>
    <lineage>
        <taxon>Eukaryota</taxon>
        <taxon>Fungi</taxon>
        <taxon>Dikarya</taxon>
        <taxon>Ascomycota</taxon>
        <taxon>Saccharomycotina</taxon>
        <taxon>Saccharomycetes</taxon>
        <taxon>Saccharomycetales</taxon>
        <taxon>Saccharomycetaceae</taxon>
        <taxon>Vanderwaltozyma</taxon>
    </lineage>
</organism>
<keyword evidence="8" id="KW-0378">Hydrolase</keyword>
<evidence type="ECO:0000256" key="4">
    <source>
        <dbReference type="ARBA" id="ARBA00009381"/>
    </source>
</evidence>
<dbReference type="GO" id="GO:0103068">
    <property type="term" value="F:leukotriene C4 gamma-glutamyl transferase activity"/>
    <property type="evidence" value="ECO:0007669"/>
    <property type="project" value="UniProtKB-EC"/>
</dbReference>
<protein>
    <recommendedName>
        <fullName evidence="8">Glutathione hydrolase</fullName>
        <ecNumber evidence="8">2.3.2.2</ecNumber>
        <ecNumber evidence="8">3.4.19.13</ecNumber>
    </recommendedName>
    <alternativeName>
        <fullName evidence="8">Gamma-glutamyltransferase</fullName>
    </alternativeName>
    <alternativeName>
        <fullName evidence="8">Gamma-glutamyltranspeptidase</fullName>
    </alternativeName>
</protein>
<dbReference type="GO" id="GO:0006751">
    <property type="term" value="P:glutathione catabolic process"/>
    <property type="evidence" value="ECO:0007669"/>
    <property type="project" value="UniProtKB-UniRule"/>
</dbReference>
<dbReference type="GO" id="GO:0006805">
    <property type="term" value="P:xenobiotic metabolic process"/>
    <property type="evidence" value="ECO:0007669"/>
    <property type="project" value="EnsemblFungi"/>
</dbReference>
<dbReference type="PRINTS" id="PR01210">
    <property type="entry name" value="GGTRANSPTASE"/>
</dbReference>
<reference evidence="9 10" key="1">
    <citation type="journal article" date="2007" name="Proc. Natl. Acad. Sci. U.S.A.">
        <title>Independent sorting-out of thousands of duplicated gene pairs in two yeast species descended from a whole-genome duplication.</title>
        <authorList>
            <person name="Scannell D.R."/>
            <person name="Frank A.C."/>
            <person name="Conant G.C."/>
            <person name="Byrne K.P."/>
            <person name="Woolfit M."/>
            <person name="Wolfe K.H."/>
        </authorList>
    </citation>
    <scope>NUCLEOTIDE SEQUENCE [LARGE SCALE GENOMIC DNA]</scope>
    <source>
        <strain evidence="10">ATCC 22028 / DSM 70294 / BCRC 21397 / CBS 2163 / NBRC 10782 / NRRL Y-8283 / UCD 57-17</strain>
    </source>
</reference>
<dbReference type="HOGENOM" id="CLU_014813_4_0_1"/>
<dbReference type="GO" id="GO:0000324">
    <property type="term" value="C:fungal-type vacuole"/>
    <property type="evidence" value="ECO:0007669"/>
    <property type="project" value="EnsemblFungi"/>
</dbReference>
<dbReference type="Gene3D" id="3.60.20.40">
    <property type="match status" value="1"/>
</dbReference>
<dbReference type="EC" id="2.3.2.2" evidence="8"/>
<feature type="binding site" evidence="7">
    <location>
        <position position="548"/>
    </location>
    <ligand>
        <name>L-glutamate</name>
        <dbReference type="ChEBI" id="CHEBI:29985"/>
    </ligand>
</feature>
<dbReference type="AlphaFoldDB" id="A7TPD9"/>
<feature type="binding site" evidence="7">
    <location>
        <begin position="525"/>
        <end position="526"/>
    </location>
    <ligand>
        <name>L-glutamate</name>
        <dbReference type="ChEBI" id="CHEBI:29985"/>
    </ligand>
</feature>
<evidence type="ECO:0000313" key="9">
    <source>
        <dbReference type="EMBL" id="EDO15867.1"/>
    </source>
</evidence>
<dbReference type="KEGG" id="vpo:Kpol_1009p13"/>
<evidence type="ECO:0000256" key="8">
    <source>
        <dbReference type="RuleBase" id="RU368068"/>
    </source>
</evidence>
<dbReference type="PANTHER" id="PTHR11686:SF9">
    <property type="entry name" value="RE13973P"/>
    <property type="match status" value="1"/>
</dbReference>
<evidence type="ECO:0000313" key="10">
    <source>
        <dbReference type="Proteomes" id="UP000000267"/>
    </source>
</evidence>
<feature type="binding site" evidence="7">
    <location>
        <begin position="473"/>
        <end position="475"/>
    </location>
    <ligand>
        <name>L-glutamate</name>
        <dbReference type="ChEBI" id="CHEBI:29985"/>
    </ligand>
</feature>
<evidence type="ECO:0000256" key="3">
    <source>
        <dbReference type="ARBA" id="ARBA00005115"/>
    </source>
</evidence>
<evidence type="ECO:0000256" key="2">
    <source>
        <dbReference type="ARBA" id="ARBA00001089"/>
    </source>
</evidence>
<evidence type="ECO:0000256" key="5">
    <source>
        <dbReference type="ARBA" id="ARBA00047417"/>
    </source>
</evidence>
<dbReference type="InParanoid" id="A7TPD9"/>
<dbReference type="InterPro" id="IPR043138">
    <property type="entry name" value="GGT_lsub"/>
</dbReference>
<dbReference type="EMBL" id="DS480441">
    <property type="protein sequence ID" value="EDO15867.1"/>
    <property type="molecule type" value="Genomic_DNA"/>
</dbReference>
<dbReference type="OMA" id="ICGMGPP"/>
<dbReference type="SUPFAM" id="SSF56235">
    <property type="entry name" value="N-terminal nucleophile aminohydrolases (Ntn hydrolases)"/>
    <property type="match status" value="1"/>
</dbReference>
<keyword evidence="8" id="KW-0012">Acyltransferase</keyword>
<dbReference type="GO" id="GO:0036374">
    <property type="term" value="F:glutathione hydrolase activity"/>
    <property type="evidence" value="ECO:0007669"/>
    <property type="project" value="UniProtKB-UniRule"/>
</dbReference>
<dbReference type="MEROPS" id="T03.012"/>
<dbReference type="Gene3D" id="1.10.246.130">
    <property type="match status" value="1"/>
</dbReference>
<dbReference type="EC" id="3.4.19.13" evidence="8"/>
<keyword evidence="10" id="KW-1185">Reference proteome</keyword>
<dbReference type="PhylomeDB" id="A7TPD9"/>
<gene>
    <name evidence="9" type="ORF">Kpol_1009p13</name>
</gene>
<feature type="binding site" evidence="7">
    <location>
        <position position="497"/>
    </location>
    <ligand>
        <name>L-glutamate</name>
        <dbReference type="ChEBI" id="CHEBI:29985"/>
    </ligand>
</feature>
<dbReference type="GeneID" id="5543978"/>
<dbReference type="Pfam" id="PF01019">
    <property type="entry name" value="G_glu_transpept"/>
    <property type="match status" value="1"/>
</dbReference>
<dbReference type="InterPro" id="IPR000101">
    <property type="entry name" value="GGT_peptidase"/>
</dbReference>
<dbReference type="RefSeq" id="XP_001643725.1">
    <property type="nucleotide sequence ID" value="XM_001643675.1"/>
</dbReference>
<accession>A7TPD9</accession>
<dbReference type="NCBIfam" id="TIGR00066">
    <property type="entry name" value="g_glut_trans"/>
    <property type="match status" value="1"/>
</dbReference>
<evidence type="ECO:0000256" key="6">
    <source>
        <dbReference type="PIRSR" id="PIRSR600101-1"/>
    </source>
</evidence>
<dbReference type="STRING" id="436907.A7TPD9"/>
<dbReference type="GO" id="GO:0005886">
    <property type="term" value="C:plasma membrane"/>
    <property type="evidence" value="ECO:0007669"/>
    <property type="project" value="TreeGrafter"/>
</dbReference>
<comment type="pathway">
    <text evidence="3 8">Sulfur metabolism; glutathione metabolism.</text>
</comment>
<dbReference type="PANTHER" id="PTHR11686">
    <property type="entry name" value="GAMMA GLUTAMYL TRANSPEPTIDASE"/>
    <property type="match status" value="1"/>
</dbReference>
<dbReference type="Proteomes" id="UP000000267">
    <property type="component" value="Unassembled WGS sequence"/>
</dbReference>
<comment type="function">
    <text evidence="8">Cleaves the gamma-glutamyl peptide bond of glutathione and glutathione conjugates.</text>
</comment>
<comment type="similarity">
    <text evidence="4">Belongs to the gamma-glutamyltransferase family.</text>
</comment>
<feature type="binding site" evidence="7">
    <location>
        <position position="162"/>
    </location>
    <ligand>
        <name>L-glutamate</name>
        <dbReference type="ChEBI" id="CHEBI:29985"/>
    </ligand>
</feature>
<name>A7TPD9_VANPO</name>
<keyword evidence="8" id="KW-0808">Transferase</keyword>
<comment type="catalytic activity">
    <reaction evidence="2 8">
        <text>glutathione + H2O = L-cysteinylglycine + L-glutamate</text>
        <dbReference type="Rhea" id="RHEA:28807"/>
        <dbReference type="ChEBI" id="CHEBI:15377"/>
        <dbReference type="ChEBI" id="CHEBI:29985"/>
        <dbReference type="ChEBI" id="CHEBI:57925"/>
        <dbReference type="ChEBI" id="CHEBI:61694"/>
        <dbReference type="EC" id="3.4.19.13"/>
    </reaction>
</comment>
<feature type="active site" description="Nucleophile" evidence="6">
    <location>
        <position position="455"/>
    </location>
</feature>
<dbReference type="FunFam" id="3.60.20.40:FF:000001">
    <property type="entry name" value="Gamma-glutamyltranspeptidase 1"/>
    <property type="match status" value="1"/>
</dbReference>
<comment type="catalytic activity">
    <reaction evidence="1 8">
        <text>an S-substituted glutathione + H2O = an S-substituted L-cysteinylglycine + L-glutamate</text>
        <dbReference type="Rhea" id="RHEA:59468"/>
        <dbReference type="ChEBI" id="CHEBI:15377"/>
        <dbReference type="ChEBI" id="CHEBI:29985"/>
        <dbReference type="ChEBI" id="CHEBI:90779"/>
        <dbReference type="ChEBI" id="CHEBI:143103"/>
        <dbReference type="EC" id="3.4.19.13"/>
    </reaction>
</comment>
<dbReference type="eggNOG" id="KOG2410">
    <property type="taxonomic scope" value="Eukaryota"/>
</dbReference>